<feature type="region of interest" description="Disordered" evidence="1">
    <location>
        <begin position="1"/>
        <end position="102"/>
    </location>
</feature>
<reference evidence="2 3" key="1">
    <citation type="journal article" date="2019" name="Commun. Biol.">
        <title>The bagworm genome reveals a unique fibroin gene that provides high tensile strength.</title>
        <authorList>
            <person name="Kono N."/>
            <person name="Nakamura H."/>
            <person name="Ohtoshi R."/>
            <person name="Tomita M."/>
            <person name="Numata K."/>
            <person name="Arakawa K."/>
        </authorList>
    </citation>
    <scope>NUCLEOTIDE SEQUENCE [LARGE SCALE GENOMIC DNA]</scope>
</reference>
<accession>A0A4C1TAA9</accession>
<name>A0A4C1TAA9_EUMVA</name>
<gene>
    <name evidence="2" type="ORF">EVAR_77632_1</name>
</gene>
<dbReference type="Proteomes" id="UP000299102">
    <property type="component" value="Unassembled WGS sequence"/>
</dbReference>
<evidence type="ECO:0000256" key="1">
    <source>
        <dbReference type="SAM" id="MobiDB-lite"/>
    </source>
</evidence>
<dbReference type="AlphaFoldDB" id="A0A4C1TAA9"/>
<evidence type="ECO:0000313" key="2">
    <source>
        <dbReference type="EMBL" id="GBP10241.1"/>
    </source>
</evidence>
<protein>
    <submittedName>
        <fullName evidence="2">Uncharacterized protein</fullName>
    </submittedName>
</protein>
<organism evidence="2 3">
    <name type="scientific">Eumeta variegata</name>
    <name type="common">Bagworm moth</name>
    <name type="synonym">Eumeta japonica</name>
    <dbReference type="NCBI Taxonomy" id="151549"/>
    <lineage>
        <taxon>Eukaryota</taxon>
        <taxon>Metazoa</taxon>
        <taxon>Ecdysozoa</taxon>
        <taxon>Arthropoda</taxon>
        <taxon>Hexapoda</taxon>
        <taxon>Insecta</taxon>
        <taxon>Pterygota</taxon>
        <taxon>Neoptera</taxon>
        <taxon>Endopterygota</taxon>
        <taxon>Lepidoptera</taxon>
        <taxon>Glossata</taxon>
        <taxon>Ditrysia</taxon>
        <taxon>Tineoidea</taxon>
        <taxon>Psychidae</taxon>
        <taxon>Oiketicinae</taxon>
        <taxon>Eumeta</taxon>
    </lineage>
</organism>
<comment type="caution">
    <text evidence="2">The sequence shown here is derived from an EMBL/GenBank/DDBJ whole genome shotgun (WGS) entry which is preliminary data.</text>
</comment>
<evidence type="ECO:0000313" key="3">
    <source>
        <dbReference type="Proteomes" id="UP000299102"/>
    </source>
</evidence>
<sequence length="102" mass="11045">MSVHARYRVPKPLLQKKAPQNKKAKIDDVKYGRPLNVAPASRPKNETPVNSISDGDTNVSFKTSSSSSSSLDLQPVAMTERDKSRFTEGSVNIGGSVDSILD</sequence>
<keyword evidence="3" id="KW-1185">Reference proteome</keyword>
<feature type="compositionally biased region" description="Polar residues" evidence="1">
    <location>
        <begin position="47"/>
        <end position="63"/>
    </location>
</feature>
<proteinExistence type="predicted"/>
<dbReference type="EMBL" id="BGZK01000039">
    <property type="protein sequence ID" value="GBP10241.1"/>
    <property type="molecule type" value="Genomic_DNA"/>
</dbReference>